<evidence type="ECO:0000259" key="9">
    <source>
        <dbReference type="Pfam" id="PF13231"/>
    </source>
</evidence>
<sequence length="486" mass="51671">MRNRSPLARGPVAAVTAGVVALLLATSGGYDYHRDELYFRMLRPDWGYVDQPPFTPLLIRASTALLGDSVWALRLPFVLIIAVVAVVAALVAREVGGGTAAQVVAAAGAGGMGPLLSGHLGATTGPDLLAWTLVGLFALRALLREEGRWWLWAGLVAGLGFYNKHLVLLMLIGLGVGLLLVGPRRELLSRALWAGVGIALLVGLPNLLYQVVNDFPQARMAAALADDRGDEVRPLVVPLQFVLLGMFAVPVIVAGFVEAWRERRIRAFVVAYPVVLALTVAGSGQFYYTLGVLLVVYAIGAAPVARWMADRRGRFVAVAALLAVNTIVSAVFALPLIPVDAVGDSPVAASNQTVGDQIGWRRYVRQIAGVYAALPADDRDRTVIITANYGEAGAIDRYGPAYDLPDVYSGHNALYAYGPPPETATVAIVVTAGDPMRTGTFGSCTVEAELDNGVDVDNEEQGATVSVCRDRRTPWAAAWPAFEHLS</sequence>
<protein>
    <recommendedName>
        <fullName evidence="9">Glycosyltransferase RgtA/B/C/D-like domain-containing protein</fullName>
    </recommendedName>
</protein>
<keyword evidence="3" id="KW-0328">Glycosyltransferase</keyword>
<evidence type="ECO:0000313" key="11">
    <source>
        <dbReference type="Proteomes" id="UP000612585"/>
    </source>
</evidence>
<keyword evidence="7 8" id="KW-0472">Membrane</keyword>
<evidence type="ECO:0000256" key="5">
    <source>
        <dbReference type="ARBA" id="ARBA00022692"/>
    </source>
</evidence>
<keyword evidence="2" id="KW-1003">Cell membrane</keyword>
<keyword evidence="4" id="KW-0808">Transferase</keyword>
<feature type="transmembrane region" description="Helical" evidence="8">
    <location>
        <begin position="315"/>
        <end position="337"/>
    </location>
</feature>
<dbReference type="RefSeq" id="WP_203997074.1">
    <property type="nucleotide sequence ID" value="NZ_BOPG01000032.1"/>
</dbReference>
<keyword evidence="5 8" id="KW-0812">Transmembrane</keyword>
<gene>
    <name evidence="10" type="ORF">Vau01_051190</name>
</gene>
<dbReference type="GO" id="GO:0005886">
    <property type="term" value="C:plasma membrane"/>
    <property type="evidence" value="ECO:0007669"/>
    <property type="project" value="UniProtKB-SubCell"/>
</dbReference>
<organism evidence="10 11">
    <name type="scientific">Virgisporangium aurantiacum</name>
    <dbReference type="NCBI Taxonomy" id="175570"/>
    <lineage>
        <taxon>Bacteria</taxon>
        <taxon>Bacillati</taxon>
        <taxon>Actinomycetota</taxon>
        <taxon>Actinomycetes</taxon>
        <taxon>Micromonosporales</taxon>
        <taxon>Micromonosporaceae</taxon>
        <taxon>Virgisporangium</taxon>
    </lineage>
</organism>
<keyword evidence="11" id="KW-1185">Reference proteome</keyword>
<dbReference type="EMBL" id="BOPG01000032">
    <property type="protein sequence ID" value="GIJ57603.1"/>
    <property type="molecule type" value="Genomic_DNA"/>
</dbReference>
<accession>A0A8J3Z771</accession>
<evidence type="ECO:0000256" key="6">
    <source>
        <dbReference type="ARBA" id="ARBA00022989"/>
    </source>
</evidence>
<feature type="transmembrane region" description="Helical" evidence="8">
    <location>
        <begin position="232"/>
        <end position="257"/>
    </location>
</feature>
<dbReference type="PANTHER" id="PTHR33908">
    <property type="entry name" value="MANNOSYLTRANSFERASE YKCB-RELATED"/>
    <property type="match status" value="1"/>
</dbReference>
<evidence type="ECO:0000256" key="8">
    <source>
        <dbReference type="SAM" id="Phobius"/>
    </source>
</evidence>
<feature type="transmembrane region" description="Helical" evidence="8">
    <location>
        <begin position="192"/>
        <end position="212"/>
    </location>
</feature>
<keyword evidence="6 8" id="KW-1133">Transmembrane helix</keyword>
<feature type="transmembrane region" description="Helical" evidence="8">
    <location>
        <begin position="71"/>
        <end position="92"/>
    </location>
</feature>
<evidence type="ECO:0000256" key="4">
    <source>
        <dbReference type="ARBA" id="ARBA00022679"/>
    </source>
</evidence>
<dbReference type="GO" id="GO:0009103">
    <property type="term" value="P:lipopolysaccharide biosynthetic process"/>
    <property type="evidence" value="ECO:0007669"/>
    <property type="project" value="UniProtKB-ARBA"/>
</dbReference>
<feature type="transmembrane region" description="Helical" evidence="8">
    <location>
        <begin position="149"/>
        <end position="180"/>
    </location>
</feature>
<proteinExistence type="predicted"/>
<dbReference type="GO" id="GO:0016763">
    <property type="term" value="F:pentosyltransferase activity"/>
    <property type="evidence" value="ECO:0007669"/>
    <property type="project" value="TreeGrafter"/>
</dbReference>
<evidence type="ECO:0000256" key="3">
    <source>
        <dbReference type="ARBA" id="ARBA00022676"/>
    </source>
</evidence>
<dbReference type="PANTHER" id="PTHR33908:SF11">
    <property type="entry name" value="MEMBRANE PROTEIN"/>
    <property type="match status" value="1"/>
</dbReference>
<name>A0A8J3Z771_9ACTN</name>
<comment type="subcellular location">
    <subcellularLocation>
        <location evidence="1">Cell membrane</location>
        <topology evidence="1">Multi-pass membrane protein</topology>
    </subcellularLocation>
</comment>
<dbReference type="AlphaFoldDB" id="A0A8J3Z771"/>
<dbReference type="InterPro" id="IPR038731">
    <property type="entry name" value="RgtA/B/C-like"/>
</dbReference>
<dbReference type="InterPro" id="IPR050297">
    <property type="entry name" value="LipidA_mod_glycosyltrf_83"/>
</dbReference>
<evidence type="ECO:0000256" key="7">
    <source>
        <dbReference type="ARBA" id="ARBA00023136"/>
    </source>
</evidence>
<evidence type="ECO:0000313" key="10">
    <source>
        <dbReference type="EMBL" id="GIJ57603.1"/>
    </source>
</evidence>
<evidence type="ECO:0000256" key="2">
    <source>
        <dbReference type="ARBA" id="ARBA00022475"/>
    </source>
</evidence>
<comment type="caution">
    <text evidence="10">The sequence shown here is derived from an EMBL/GenBank/DDBJ whole genome shotgun (WGS) entry which is preliminary data.</text>
</comment>
<feature type="domain" description="Glycosyltransferase RgtA/B/C/D-like" evidence="9">
    <location>
        <begin position="50"/>
        <end position="209"/>
    </location>
</feature>
<feature type="transmembrane region" description="Helical" evidence="8">
    <location>
        <begin position="287"/>
        <end position="308"/>
    </location>
</feature>
<feature type="transmembrane region" description="Helical" evidence="8">
    <location>
        <begin position="264"/>
        <end position="281"/>
    </location>
</feature>
<evidence type="ECO:0000256" key="1">
    <source>
        <dbReference type="ARBA" id="ARBA00004651"/>
    </source>
</evidence>
<dbReference type="Proteomes" id="UP000612585">
    <property type="component" value="Unassembled WGS sequence"/>
</dbReference>
<dbReference type="Pfam" id="PF13231">
    <property type="entry name" value="PMT_2"/>
    <property type="match status" value="1"/>
</dbReference>
<reference evidence="10" key="1">
    <citation type="submission" date="2021-01" db="EMBL/GenBank/DDBJ databases">
        <title>Whole genome shotgun sequence of Virgisporangium aurantiacum NBRC 16421.</title>
        <authorList>
            <person name="Komaki H."/>
            <person name="Tamura T."/>
        </authorList>
    </citation>
    <scope>NUCLEOTIDE SEQUENCE</scope>
    <source>
        <strain evidence="10">NBRC 16421</strain>
    </source>
</reference>